<dbReference type="CDD" id="cd16935">
    <property type="entry name" value="HATPase_AgrC-ComD-like"/>
    <property type="match status" value="1"/>
</dbReference>
<feature type="transmembrane region" description="Helical" evidence="1">
    <location>
        <begin position="123"/>
        <end position="144"/>
    </location>
</feature>
<dbReference type="PANTHER" id="PTHR40448">
    <property type="entry name" value="TWO-COMPONENT SENSOR HISTIDINE KINASE"/>
    <property type="match status" value="1"/>
</dbReference>
<evidence type="ECO:0000259" key="2">
    <source>
        <dbReference type="Pfam" id="PF14501"/>
    </source>
</evidence>
<reference evidence="3 4" key="1">
    <citation type="submission" date="2019-09" db="EMBL/GenBank/DDBJ databases">
        <title>In-depth cultivation of the pig gut microbiome towards novel bacterial diversity and tailored functional studies.</title>
        <authorList>
            <person name="Wylensek D."/>
            <person name="Hitch T.C.A."/>
            <person name="Clavel T."/>
        </authorList>
    </citation>
    <scope>NUCLEOTIDE SEQUENCE [LARGE SCALE GENOMIC DNA]</scope>
    <source>
        <strain evidence="3 4">WCA3-693-APC-4?</strain>
    </source>
</reference>
<dbReference type="Gene3D" id="3.30.565.10">
    <property type="entry name" value="Histidine kinase-like ATPase, C-terminal domain"/>
    <property type="match status" value="1"/>
</dbReference>
<organism evidence="3 4">
    <name type="scientific">Tissierella pigra</name>
    <dbReference type="NCBI Taxonomy" id="2607614"/>
    <lineage>
        <taxon>Bacteria</taxon>
        <taxon>Bacillati</taxon>
        <taxon>Bacillota</taxon>
        <taxon>Tissierellia</taxon>
        <taxon>Tissierellales</taxon>
        <taxon>Tissierellaceae</taxon>
        <taxon>Tissierella</taxon>
    </lineage>
</organism>
<keyword evidence="1" id="KW-0812">Transmembrane</keyword>
<dbReference type="InterPro" id="IPR036890">
    <property type="entry name" value="HATPase_C_sf"/>
</dbReference>
<dbReference type="GO" id="GO:0042802">
    <property type="term" value="F:identical protein binding"/>
    <property type="evidence" value="ECO:0007669"/>
    <property type="project" value="TreeGrafter"/>
</dbReference>
<dbReference type="AlphaFoldDB" id="A0A6N7XM71"/>
<sequence length="427" mass="49668">MSIDIYNSIYIFSNIFMTYTIYKFMRIFYAKENTNKKVIEIGSYIIYFIAITMLHIFVKIPIILLISNLGLFLMLTLNYKSSFKKRILTALLIYLTLMCIEMIIVLYTGYFKLDLLIRNDYESILGIIIIRIVSYFIVLIIGSYKNIRQGDIVPNTYWLCILIIPIGTLYLLITTFMVRGLASVTIFMSIAFVLLINFATFYLYDEISRILSEEKDKILMQQQNKYYEKQLELMRESLKSIKTIKHDLKNHMTSLYVLVEEDKKEELLEYLSGVIEVFNNKEGLASTGNTVIDSIINFKLQEAEKEKIAVNIDLNIPKELKIPSFDITIILGNLLDNALNAVKKLEKNRYIDIKIKYTKGRLILKIDNSFDGTIIKEKGKIITSHRDKNNHGLGLESVKTVLEKYNGVIEFKYDSNKFHTALLMFVE</sequence>
<evidence type="ECO:0000256" key="1">
    <source>
        <dbReference type="SAM" id="Phobius"/>
    </source>
</evidence>
<name>A0A6N7XM71_9FIRM</name>
<feature type="transmembrane region" description="Helical" evidence="1">
    <location>
        <begin position="6"/>
        <end position="25"/>
    </location>
</feature>
<dbReference type="EMBL" id="VUNQ01000057">
    <property type="protein sequence ID" value="MSU03149.1"/>
    <property type="molecule type" value="Genomic_DNA"/>
</dbReference>
<keyword evidence="4" id="KW-1185">Reference proteome</keyword>
<feature type="transmembrane region" description="Helical" evidence="1">
    <location>
        <begin position="156"/>
        <end position="178"/>
    </location>
</feature>
<feature type="transmembrane region" description="Helical" evidence="1">
    <location>
        <begin position="184"/>
        <end position="204"/>
    </location>
</feature>
<gene>
    <name evidence="3" type="ORF">FYJ83_16940</name>
</gene>
<dbReference type="SUPFAM" id="SSF55874">
    <property type="entry name" value="ATPase domain of HSP90 chaperone/DNA topoisomerase II/histidine kinase"/>
    <property type="match status" value="1"/>
</dbReference>
<dbReference type="InterPro" id="IPR032834">
    <property type="entry name" value="NatK-like_C"/>
</dbReference>
<keyword evidence="1" id="KW-0472">Membrane</keyword>
<feature type="transmembrane region" description="Helical" evidence="1">
    <location>
        <begin position="91"/>
        <end position="111"/>
    </location>
</feature>
<keyword evidence="1" id="KW-1133">Transmembrane helix</keyword>
<dbReference type="Proteomes" id="UP000469523">
    <property type="component" value="Unassembled WGS sequence"/>
</dbReference>
<dbReference type="Pfam" id="PF14501">
    <property type="entry name" value="HATPase_c_5"/>
    <property type="match status" value="1"/>
</dbReference>
<evidence type="ECO:0000313" key="3">
    <source>
        <dbReference type="EMBL" id="MSU03149.1"/>
    </source>
</evidence>
<protein>
    <submittedName>
        <fullName evidence="3">GHKL domain-containing protein</fullName>
    </submittedName>
</protein>
<accession>A0A6N7XM71</accession>
<proteinExistence type="predicted"/>
<feature type="domain" description="Sensor histidine kinase NatK-like C-terminal" evidence="2">
    <location>
        <begin position="325"/>
        <end position="423"/>
    </location>
</feature>
<comment type="caution">
    <text evidence="3">The sequence shown here is derived from an EMBL/GenBank/DDBJ whole genome shotgun (WGS) entry which is preliminary data.</text>
</comment>
<dbReference type="PANTHER" id="PTHR40448:SF1">
    <property type="entry name" value="TWO-COMPONENT SENSOR HISTIDINE KINASE"/>
    <property type="match status" value="1"/>
</dbReference>
<evidence type="ECO:0000313" key="4">
    <source>
        <dbReference type="Proteomes" id="UP000469523"/>
    </source>
</evidence>
<feature type="transmembrane region" description="Helical" evidence="1">
    <location>
        <begin position="37"/>
        <end position="56"/>
    </location>
</feature>